<name>A0A1H3M3V2_9MICO</name>
<organism evidence="1 2">
    <name type="scientific">Herbiconiux ginsengi</name>
    <dbReference type="NCBI Taxonomy" id="381665"/>
    <lineage>
        <taxon>Bacteria</taxon>
        <taxon>Bacillati</taxon>
        <taxon>Actinomycetota</taxon>
        <taxon>Actinomycetes</taxon>
        <taxon>Micrococcales</taxon>
        <taxon>Microbacteriaceae</taxon>
        <taxon>Herbiconiux</taxon>
    </lineage>
</organism>
<keyword evidence="2" id="KW-1185">Reference proteome</keyword>
<dbReference type="AlphaFoldDB" id="A0A1H3M3V2"/>
<accession>A0A1H3M3V2</accession>
<evidence type="ECO:0000313" key="1">
    <source>
        <dbReference type="EMBL" id="SDY71422.1"/>
    </source>
</evidence>
<dbReference type="EMBL" id="FNPZ01000001">
    <property type="protein sequence ID" value="SDY71422.1"/>
    <property type="molecule type" value="Genomic_DNA"/>
</dbReference>
<proteinExistence type="predicted"/>
<dbReference type="Proteomes" id="UP000198891">
    <property type="component" value="Unassembled WGS sequence"/>
</dbReference>
<gene>
    <name evidence="1" type="ORF">SAMN05216554_1263</name>
</gene>
<sequence length="336" mass="34233">MGLVVLLALVAGGLTWIAVSTAAARNAPEKIVDAYLAAVVDGRIEDAVALGGGVPDNMLPDLLTDAAYAAAGAHVTGYTIDSTGIDSSGATVVASIQQGADEFSQSFRLTRTGREAIFVDTWALDPIDYNSIRVTFDGPTGSGVTVNGIAIDEPVESIIARPLAALPGSYVVGAPSADGKVQIEDDTVTVDSFTADVDGVDATLTASLTPEGEAAGQAAAAGYLDACIAQPVLAPEGCDFYAETGDGEVVTNLVWSVDPRPTFTIGAWTPNGWEVLPDAPGTIIGNGDYSLPSGEFGTVRYTLSNYTYGGYLTLVDGVMIFTFSGSNASGGGGVTS</sequence>
<evidence type="ECO:0000313" key="2">
    <source>
        <dbReference type="Proteomes" id="UP000198891"/>
    </source>
</evidence>
<reference evidence="1 2" key="1">
    <citation type="submission" date="2016-10" db="EMBL/GenBank/DDBJ databases">
        <authorList>
            <person name="de Groot N.N."/>
        </authorList>
    </citation>
    <scope>NUCLEOTIDE SEQUENCE [LARGE SCALE GENOMIC DNA]</scope>
    <source>
        <strain evidence="1 2">CGMCC 4.3491</strain>
    </source>
</reference>
<protein>
    <submittedName>
        <fullName evidence="1">Uncharacterized protein</fullName>
    </submittedName>
</protein>